<dbReference type="SUPFAM" id="SSF54637">
    <property type="entry name" value="Thioesterase/thiol ester dehydrase-isomerase"/>
    <property type="match status" value="1"/>
</dbReference>
<feature type="domain" description="ChsH2 rubredoxin-like zinc ribbon" evidence="3">
    <location>
        <begin position="208"/>
        <end position="240"/>
    </location>
</feature>
<sequence>MTPEETKAFEEKIRAYVGLENGPPKRGNDDVNESMIRHWAEVMGDELTTYTNAEAAAATSKEGIIAPPAMLQAWSMEGYPMAANPAQDIQRQLHNVFDAHGYTGVLGTNTSTEFFRDLRPGDQVTAHTIIDTISEQKATARGIGYFIETVTSFTDQNGEDVGRQVFRVLKFIPADGANDSAGADAADNTPAAPTRIPSPRGHDNGWWWKACDEGKVLIQRCQSCDTLRHPPRPMCGECQSIEWDSIESTLDGEIFSFTTLHYPKIPGYDYPNTVGVISLSEGTRLVANIVDIDYEKVKIGMKVKGTVEQVDEKTMLPVFRVV</sequence>
<evidence type="ECO:0008006" key="7">
    <source>
        <dbReference type="Google" id="ProtNLM"/>
    </source>
</evidence>
<dbReference type="Gene3D" id="3.10.129.10">
    <property type="entry name" value="Hotdog Thioesterase"/>
    <property type="match status" value="1"/>
</dbReference>
<protein>
    <recommendedName>
        <fullName evidence="7">DNA-binding protein</fullName>
    </recommendedName>
</protein>
<dbReference type="Pfam" id="PF01796">
    <property type="entry name" value="OB_ChsH2_C"/>
    <property type="match status" value="1"/>
</dbReference>
<evidence type="ECO:0000259" key="3">
    <source>
        <dbReference type="Pfam" id="PF12172"/>
    </source>
</evidence>
<feature type="domain" description="ChsH2 C-terminal OB-fold" evidence="2">
    <location>
        <begin position="251"/>
        <end position="305"/>
    </location>
</feature>
<gene>
    <name evidence="5" type="ORF">SIN8267_02049</name>
</gene>
<name>A0ABM9AFX8_9GAMM</name>
<evidence type="ECO:0000259" key="4">
    <source>
        <dbReference type="Pfam" id="PF13452"/>
    </source>
</evidence>
<reference evidence="5" key="1">
    <citation type="submission" date="2021-12" db="EMBL/GenBank/DDBJ databases">
        <authorList>
            <person name="Rodrigo-Torres L."/>
            <person name="Arahal R. D."/>
            <person name="Lucena T."/>
        </authorList>
    </citation>
    <scope>NUCLEOTIDE SEQUENCE</scope>
    <source>
        <strain evidence="5">CECT 8267</strain>
    </source>
</reference>
<dbReference type="PANTHER" id="PTHR34075">
    <property type="entry name" value="BLR3430 PROTEIN"/>
    <property type="match status" value="1"/>
</dbReference>
<feature type="region of interest" description="Disordered" evidence="1">
    <location>
        <begin position="179"/>
        <end position="200"/>
    </location>
</feature>
<organism evidence="5 6">
    <name type="scientific">Sinobacterium norvegicum</name>
    <dbReference type="NCBI Taxonomy" id="1641715"/>
    <lineage>
        <taxon>Bacteria</taxon>
        <taxon>Pseudomonadati</taxon>
        <taxon>Pseudomonadota</taxon>
        <taxon>Gammaproteobacteria</taxon>
        <taxon>Cellvibrionales</taxon>
        <taxon>Spongiibacteraceae</taxon>
        <taxon>Sinobacterium</taxon>
    </lineage>
</organism>
<feature type="domain" description="FAS1-like dehydratase" evidence="4">
    <location>
        <begin position="27"/>
        <end position="161"/>
    </location>
</feature>
<dbReference type="InterPro" id="IPR029069">
    <property type="entry name" value="HotDog_dom_sf"/>
</dbReference>
<dbReference type="PANTHER" id="PTHR34075:SF5">
    <property type="entry name" value="BLR3430 PROTEIN"/>
    <property type="match status" value="1"/>
</dbReference>
<proteinExistence type="predicted"/>
<dbReference type="Pfam" id="PF13452">
    <property type="entry name" value="FAS1_DH_region"/>
    <property type="match status" value="1"/>
</dbReference>
<dbReference type="Proteomes" id="UP000838100">
    <property type="component" value="Unassembled WGS sequence"/>
</dbReference>
<dbReference type="InterPro" id="IPR022002">
    <property type="entry name" value="ChsH2_Znr"/>
</dbReference>
<evidence type="ECO:0000256" key="1">
    <source>
        <dbReference type="SAM" id="MobiDB-lite"/>
    </source>
</evidence>
<accession>A0ABM9AFX8</accession>
<evidence type="ECO:0000313" key="5">
    <source>
        <dbReference type="EMBL" id="CAH0991934.1"/>
    </source>
</evidence>
<comment type="caution">
    <text evidence="5">The sequence shown here is derived from an EMBL/GenBank/DDBJ whole genome shotgun (WGS) entry which is preliminary data.</text>
</comment>
<dbReference type="Gene3D" id="6.10.30.10">
    <property type="match status" value="1"/>
</dbReference>
<feature type="compositionally biased region" description="Low complexity" evidence="1">
    <location>
        <begin position="179"/>
        <end position="194"/>
    </location>
</feature>
<dbReference type="InterPro" id="IPR012340">
    <property type="entry name" value="NA-bd_OB-fold"/>
</dbReference>
<evidence type="ECO:0000313" key="6">
    <source>
        <dbReference type="Proteomes" id="UP000838100"/>
    </source>
</evidence>
<dbReference type="Pfam" id="PF12172">
    <property type="entry name" value="zf-ChsH2"/>
    <property type="match status" value="1"/>
</dbReference>
<dbReference type="RefSeq" id="WP_237444633.1">
    <property type="nucleotide sequence ID" value="NZ_CAKLPX010000002.1"/>
</dbReference>
<dbReference type="InterPro" id="IPR039569">
    <property type="entry name" value="FAS1-like_DH_region"/>
</dbReference>
<dbReference type="EMBL" id="CAKLPX010000002">
    <property type="protein sequence ID" value="CAH0991934.1"/>
    <property type="molecule type" value="Genomic_DNA"/>
</dbReference>
<dbReference type="SUPFAM" id="SSF50249">
    <property type="entry name" value="Nucleic acid-binding proteins"/>
    <property type="match status" value="1"/>
</dbReference>
<evidence type="ECO:0000259" key="2">
    <source>
        <dbReference type="Pfam" id="PF01796"/>
    </source>
</evidence>
<dbReference type="InterPro" id="IPR002878">
    <property type="entry name" value="ChsH2_C"/>
</dbReference>
<keyword evidence="6" id="KW-1185">Reference proteome</keyword>
<dbReference type="InterPro" id="IPR052513">
    <property type="entry name" value="Thioester_dehydratase-like"/>
</dbReference>